<dbReference type="STRING" id="1219077.VAZ01S_024_00890"/>
<evidence type="ECO:0000313" key="3">
    <source>
        <dbReference type="Proteomes" id="UP000016567"/>
    </source>
</evidence>
<accession>U3ANQ0</accession>
<feature type="compositionally biased region" description="Polar residues" evidence="1">
    <location>
        <begin position="18"/>
        <end position="47"/>
    </location>
</feature>
<organism evidence="2 3">
    <name type="scientific">Vibrio azureus NBRC 104587</name>
    <dbReference type="NCBI Taxonomy" id="1219077"/>
    <lineage>
        <taxon>Bacteria</taxon>
        <taxon>Pseudomonadati</taxon>
        <taxon>Pseudomonadota</taxon>
        <taxon>Gammaproteobacteria</taxon>
        <taxon>Vibrionales</taxon>
        <taxon>Vibrionaceae</taxon>
        <taxon>Vibrio</taxon>
    </lineage>
</organism>
<sequence>EQSFLATQANNIGGPYVTSESNHEAQVTKNDQNVTKNTETDDSNTGSRSRRENSDSIRQVAGWTFNGEGWTKDKTADGGAVLSLGSARSSANLGNYTEGLYKNIKSLSEHQLRHLSNLQDRLTMQESAKFRPIGAHFAKDMNQDNLVFTNI</sequence>
<evidence type="ECO:0000313" key="2">
    <source>
        <dbReference type="EMBL" id="GAD75405.1"/>
    </source>
</evidence>
<evidence type="ECO:0000256" key="1">
    <source>
        <dbReference type="SAM" id="MobiDB-lite"/>
    </source>
</evidence>
<dbReference type="RefSeq" id="WP_021709164.1">
    <property type="nucleotide sequence ID" value="NZ_BATL01000024.1"/>
</dbReference>
<feature type="non-terminal residue" evidence="2">
    <location>
        <position position="1"/>
    </location>
</feature>
<feature type="region of interest" description="Disordered" evidence="1">
    <location>
        <begin position="1"/>
        <end position="58"/>
    </location>
</feature>
<dbReference type="Proteomes" id="UP000016567">
    <property type="component" value="Unassembled WGS sequence"/>
</dbReference>
<gene>
    <name evidence="2" type="ORF">VAZ01S_024_00890</name>
</gene>
<feature type="compositionally biased region" description="Polar residues" evidence="1">
    <location>
        <begin position="1"/>
        <end position="11"/>
    </location>
</feature>
<keyword evidence="3" id="KW-1185">Reference proteome</keyword>
<dbReference type="AlphaFoldDB" id="U3ANQ0"/>
<dbReference type="EMBL" id="BATL01000024">
    <property type="protein sequence ID" value="GAD75405.1"/>
    <property type="molecule type" value="Genomic_DNA"/>
</dbReference>
<comment type="caution">
    <text evidence="2">The sequence shown here is derived from an EMBL/GenBank/DDBJ whole genome shotgun (WGS) entry which is preliminary data.</text>
</comment>
<reference evidence="2 3" key="1">
    <citation type="submission" date="2013-09" db="EMBL/GenBank/DDBJ databases">
        <title>Whole genome shotgun sequence of Vibrio azureus NBRC 104587.</title>
        <authorList>
            <person name="Isaki S."/>
            <person name="Hosoyama A."/>
            <person name="Numata M."/>
            <person name="Hashimoto M."/>
            <person name="Hosoyama Y."/>
            <person name="Tsuchikane K."/>
            <person name="Noguchi M."/>
            <person name="Hirakata S."/>
            <person name="Ichikawa N."/>
            <person name="Ohji S."/>
            <person name="Yamazoe A."/>
            <person name="Fujita N."/>
        </authorList>
    </citation>
    <scope>NUCLEOTIDE SEQUENCE [LARGE SCALE GENOMIC DNA]</scope>
    <source>
        <strain evidence="2 3">NBRC 104587</strain>
    </source>
</reference>
<name>U3ANQ0_9VIBR</name>
<proteinExistence type="predicted"/>
<protein>
    <submittedName>
        <fullName evidence="2">Uncharacterized protein</fullName>
    </submittedName>
</protein>